<gene>
    <name evidence="3" type="ORF">GCM10016234_20710</name>
</gene>
<evidence type="ECO:0000259" key="2">
    <source>
        <dbReference type="PROSITE" id="PS51208"/>
    </source>
</evidence>
<keyword evidence="4" id="KW-1185">Reference proteome</keyword>
<keyword evidence="1" id="KW-0732">Signal</keyword>
<reference evidence="3" key="1">
    <citation type="journal article" date="2014" name="Int. J. Syst. Evol. Microbiol.">
        <title>Complete genome sequence of Corynebacterium casei LMG S-19264T (=DSM 44701T), isolated from a smear-ripened cheese.</title>
        <authorList>
            <consortium name="US DOE Joint Genome Institute (JGI-PGF)"/>
            <person name="Walter F."/>
            <person name="Albersmeier A."/>
            <person name="Kalinowski J."/>
            <person name="Ruckert C."/>
        </authorList>
    </citation>
    <scope>NUCLEOTIDE SEQUENCE</scope>
    <source>
        <strain evidence="3">KCTC 42249</strain>
    </source>
</reference>
<dbReference type="SUPFAM" id="SSF103515">
    <property type="entry name" value="Autotransporter"/>
    <property type="match status" value="1"/>
</dbReference>
<dbReference type="Gene3D" id="2.40.128.130">
    <property type="entry name" value="Autotransporter beta-domain"/>
    <property type="match status" value="1"/>
</dbReference>
<dbReference type="RefSeq" id="WP_189503565.1">
    <property type="nucleotide sequence ID" value="NZ_BMZQ01000002.1"/>
</dbReference>
<comment type="caution">
    <text evidence="3">The sequence shown here is derived from an EMBL/GenBank/DDBJ whole genome shotgun (WGS) entry which is preliminary data.</text>
</comment>
<dbReference type="NCBIfam" id="TIGR01414">
    <property type="entry name" value="autotrans_barl"/>
    <property type="match status" value="1"/>
</dbReference>
<proteinExistence type="predicted"/>
<evidence type="ECO:0000313" key="4">
    <source>
        <dbReference type="Proteomes" id="UP000630142"/>
    </source>
</evidence>
<evidence type="ECO:0000256" key="1">
    <source>
        <dbReference type="ARBA" id="ARBA00022729"/>
    </source>
</evidence>
<evidence type="ECO:0000313" key="3">
    <source>
        <dbReference type="EMBL" id="GHD14766.1"/>
    </source>
</evidence>
<protein>
    <recommendedName>
        <fullName evidence="2">Autotransporter domain-containing protein</fullName>
    </recommendedName>
</protein>
<dbReference type="NCBIfam" id="TIGR02601">
    <property type="entry name" value="autotrns_rpt"/>
    <property type="match status" value="2"/>
</dbReference>
<dbReference type="InterPro" id="IPR012332">
    <property type="entry name" value="Autotransporter_pectin_lyase_C"/>
</dbReference>
<dbReference type="InterPro" id="IPR013425">
    <property type="entry name" value="Autotrns_rpt"/>
</dbReference>
<dbReference type="Pfam" id="PF12951">
    <property type="entry name" value="PATR"/>
    <property type="match status" value="2"/>
</dbReference>
<dbReference type="AlphaFoldDB" id="A0A8J3DRL3"/>
<sequence length="1045" mass="104978">MHKVVQPAGLPDRRRPLRTVLLACTSLAALSVTGITVAGAEPFAMLPSDSPTAAATPVAMTPFAMQASDVSAAAVANETIYEGDQSAGDASLATSGNDAVIFRDQATASSAEIINNGGSTRFEDNSTAASAALTANESGAIRFGDNATAADSRIVVNGGGSLGFDGQATAGDAFITTNDAVRFSGQSTAGNAQITVNESGTVSLADQSNGGIARIANSGTTALEGNASLAGGQITNNETGSVTFRDQASAGTTAFIGNSGAVRFEDASTLGSAALTNNTAGSVAFTGASTAADGFISNSGQLSFADTSSAGTSAIVGNASGTIGFAGDSTAAQAEIASAGDVTFAERATAGAASITIGDGATVSFSDATSGGTATVQLDAGATLDIRNAQNTIGLNQLTGAGAARLGANTLALGDDTPLTNFDGTISDDGAGGGLIKRGTGTLNLSGTSDYHGATIVQDGMLEAGRENAFAPLSAFTIDEPATLALADFNQTIGSLAGAGTVDLVDAVLTTGVNDGTTTFSGVLAGTGGVVKNGAGIFTLSGTNTYSGQTLVRAGRLTVDGSIAASDVTVDAGTSLSGLGTVGSAQIAGTLVAQAAGPFTVAGDLTLDPGAIFAVELDGARSGLVNVGGDVFVNGELQLTSQNRAAAGDYRFLAAGGTVSGSFDSISANFAFLDPSVLYGASDLTLRLERNAIAFPDVAQTRNQRATATAIEAGGVGNALYDATLPLTADQALTAFDLLSGEAHAQVLDVIADVQRNNRWAVRSHLAQAEGAGVWGESGYVDNDLSGDGNAADARSRGPWLSAGVDFEPYNDVRLGLAGHYGRTDFDNRARASSGDINSIGITAYGDWRHGPWRLSGGADYTSHDIDLRRGTAVGDLSGTARSDYSSWTSGAFAEIAYSADLGGVDVEPFAGISWTTAQGGSFSETSAGAANLVSSGSDYDRTDADIGLRISRAWQLNTDLIVKPSLYAAHSRRLSGDAPSSTHSYAGGMPFTVYGSNSGENTGTVEARLDLAFRQQFDAAVFYRGSFSNDDQMHTVGGALKVGF</sequence>
<dbReference type="PROSITE" id="PS51208">
    <property type="entry name" value="AUTOTRANSPORTER"/>
    <property type="match status" value="1"/>
</dbReference>
<dbReference type="EMBL" id="BMZQ01000002">
    <property type="protein sequence ID" value="GHD14766.1"/>
    <property type="molecule type" value="Genomic_DNA"/>
</dbReference>
<dbReference type="InterPro" id="IPR036709">
    <property type="entry name" value="Autotransporte_beta_dom_sf"/>
</dbReference>
<reference evidence="3" key="2">
    <citation type="submission" date="2020-09" db="EMBL/GenBank/DDBJ databases">
        <authorList>
            <person name="Sun Q."/>
            <person name="Kim S."/>
        </authorList>
    </citation>
    <scope>NUCLEOTIDE SEQUENCE</scope>
    <source>
        <strain evidence="3">KCTC 42249</strain>
    </source>
</reference>
<dbReference type="SUPFAM" id="SSF51126">
    <property type="entry name" value="Pectin lyase-like"/>
    <property type="match status" value="2"/>
</dbReference>
<dbReference type="InterPro" id="IPR011050">
    <property type="entry name" value="Pectin_lyase_fold/virulence"/>
</dbReference>
<dbReference type="GO" id="GO:0019867">
    <property type="term" value="C:outer membrane"/>
    <property type="evidence" value="ECO:0007669"/>
    <property type="project" value="InterPro"/>
</dbReference>
<dbReference type="SMART" id="SM00869">
    <property type="entry name" value="Autotransporter"/>
    <property type="match status" value="1"/>
</dbReference>
<dbReference type="InterPro" id="IPR006315">
    <property type="entry name" value="OM_autotransptr_brl_dom"/>
</dbReference>
<dbReference type="InterPro" id="IPR005546">
    <property type="entry name" value="Autotransporte_beta"/>
</dbReference>
<accession>A0A8J3DRL3</accession>
<name>A0A8J3DRL3_9HYPH</name>
<feature type="domain" description="Autotransporter" evidence="2">
    <location>
        <begin position="767"/>
        <end position="1045"/>
    </location>
</feature>
<dbReference type="Pfam" id="PF03797">
    <property type="entry name" value="Autotransporter"/>
    <property type="match status" value="1"/>
</dbReference>
<organism evidence="3 4">
    <name type="scientific">Tianweitania populi</name>
    <dbReference type="NCBI Taxonomy" id="1607949"/>
    <lineage>
        <taxon>Bacteria</taxon>
        <taxon>Pseudomonadati</taxon>
        <taxon>Pseudomonadota</taxon>
        <taxon>Alphaproteobacteria</taxon>
        <taxon>Hyphomicrobiales</taxon>
        <taxon>Phyllobacteriaceae</taxon>
        <taxon>Tianweitania</taxon>
    </lineage>
</organism>
<dbReference type="Proteomes" id="UP000630142">
    <property type="component" value="Unassembled WGS sequence"/>
</dbReference>
<dbReference type="Gene3D" id="2.160.20.20">
    <property type="match status" value="1"/>
</dbReference>